<dbReference type="EMBL" id="JAESDN010000011">
    <property type="protein sequence ID" value="KAG7044243.1"/>
    <property type="molecule type" value="Genomic_DNA"/>
</dbReference>
<sequence length="262" mass="27541">MTGQLSSTLEVLGRVCSPSALLQLNSRKGFPAHGIFGDTVGDGLGVDKRGLGLRLEALCASEKSTRRDAVLDEPGVVRAAVEFRGYVAQALGLKELLKVLLNDIRTGGASEVEGTAVTIIDGELGVGAGDHVEIERLHIEVGAELAVFFRAPKSKSNGVLGGELGKGLGDSENTNGAGAIVAGREYYKNRIGVASDHENIVMVSAPRLRNDVIVDTVLDNGDNIEIKSQRLTSCKRGNKGLTLLTGNSHSRGVTIRSRTEGS</sequence>
<dbReference type="Proteomes" id="UP000699042">
    <property type="component" value="Unassembled WGS sequence"/>
</dbReference>
<evidence type="ECO:0000313" key="2">
    <source>
        <dbReference type="Proteomes" id="UP000699042"/>
    </source>
</evidence>
<organism evidence="1 2">
    <name type="scientific">Colletotrichum scovillei</name>
    <dbReference type="NCBI Taxonomy" id="1209932"/>
    <lineage>
        <taxon>Eukaryota</taxon>
        <taxon>Fungi</taxon>
        <taxon>Dikarya</taxon>
        <taxon>Ascomycota</taxon>
        <taxon>Pezizomycotina</taxon>
        <taxon>Sordariomycetes</taxon>
        <taxon>Hypocreomycetidae</taxon>
        <taxon>Glomerellales</taxon>
        <taxon>Glomerellaceae</taxon>
        <taxon>Colletotrichum</taxon>
        <taxon>Colletotrichum acutatum species complex</taxon>
    </lineage>
</organism>
<comment type="caution">
    <text evidence="1">The sequence shown here is derived from an EMBL/GenBank/DDBJ whole genome shotgun (WGS) entry which is preliminary data.</text>
</comment>
<evidence type="ECO:0000313" key="1">
    <source>
        <dbReference type="EMBL" id="KAG7044243.1"/>
    </source>
</evidence>
<gene>
    <name evidence="1" type="ORF">JMJ77_012058</name>
</gene>
<reference evidence="1" key="1">
    <citation type="submission" date="2021-05" db="EMBL/GenBank/DDBJ databases">
        <title>Comparative genomics of three Colletotrichum scovillei strains and genetic complementation revealed genes involved fungal growth and virulence on chili pepper.</title>
        <authorList>
            <person name="Hsieh D.-K."/>
            <person name="Chuang S.-C."/>
            <person name="Chen C.-Y."/>
            <person name="Chao Y.-T."/>
            <person name="Lu M.-Y.J."/>
            <person name="Lee M.-H."/>
            <person name="Shih M.-C."/>
        </authorList>
    </citation>
    <scope>NUCLEOTIDE SEQUENCE</scope>
    <source>
        <strain evidence="1">Coll-153</strain>
    </source>
</reference>
<dbReference type="AlphaFoldDB" id="A0A9P7QW20"/>
<protein>
    <submittedName>
        <fullName evidence="1">Uncharacterized protein</fullName>
    </submittedName>
</protein>
<keyword evidence="2" id="KW-1185">Reference proteome</keyword>
<accession>A0A9P7QW20</accession>
<name>A0A9P7QW20_9PEZI</name>
<proteinExistence type="predicted"/>